<gene>
    <name evidence="6" type="ORF">ACFOY2_16305</name>
</gene>
<feature type="DNA-binding region" description="H-T-H motif" evidence="4">
    <location>
        <begin position="34"/>
        <end position="53"/>
    </location>
</feature>
<protein>
    <submittedName>
        <fullName evidence="6">TetR family transcriptional regulator</fullName>
    </submittedName>
</protein>
<evidence type="ECO:0000313" key="6">
    <source>
        <dbReference type="EMBL" id="MFC4008795.1"/>
    </source>
</evidence>
<dbReference type="Proteomes" id="UP001595851">
    <property type="component" value="Unassembled WGS sequence"/>
</dbReference>
<name>A0ABV8G445_9ACTN</name>
<evidence type="ECO:0000256" key="1">
    <source>
        <dbReference type="ARBA" id="ARBA00023015"/>
    </source>
</evidence>
<dbReference type="PANTHER" id="PTHR30055:SF234">
    <property type="entry name" value="HTH-TYPE TRANSCRIPTIONAL REGULATOR BETI"/>
    <property type="match status" value="1"/>
</dbReference>
<dbReference type="EMBL" id="JBHSBI010000007">
    <property type="protein sequence ID" value="MFC4008795.1"/>
    <property type="molecule type" value="Genomic_DNA"/>
</dbReference>
<dbReference type="Gene3D" id="1.10.357.10">
    <property type="entry name" value="Tetracycline Repressor, domain 2"/>
    <property type="match status" value="1"/>
</dbReference>
<comment type="caution">
    <text evidence="6">The sequence shown here is derived from an EMBL/GenBank/DDBJ whole genome shotgun (WGS) entry which is preliminary data.</text>
</comment>
<organism evidence="6 7">
    <name type="scientific">Nonomuraea purpurea</name>
    <dbReference type="NCBI Taxonomy" id="1849276"/>
    <lineage>
        <taxon>Bacteria</taxon>
        <taxon>Bacillati</taxon>
        <taxon>Actinomycetota</taxon>
        <taxon>Actinomycetes</taxon>
        <taxon>Streptosporangiales</taxon>
        <taxon>Streptosporangiaceae</taxon>
        <taxon>Nonomuraea</taxon>
    </lineage>
</organism>
<keyword evidence="2 4" id="KW-0238">DNA-binding</keyword>
<accession>A0ABV8G445</accession>
<dbReference type="PROSITE" id="PS50977">
    <property type="entry name" value="HTH_TETR_2"/>
    <property type="match status" value="1"/>
</dbReference>
<sequence>MEETRRERKKRQTKELLVATALRLFAEQGYEETTVAQIASVADVATKTFFNYFPSKEDVLFAEIDGYMDVVADVVAARRPSDTVADVLLRTCEQVIVHYLTASPMADDELAEVCARLVATVPAVRAKALHRMFDMQRTIAHTLLEAFPGRLDPVSAAAATGALVGAVQGAGMAVREQGLSKEEATEAVARSAEIVMRGLRAL</sequence>
<keyword evidence="7" id="KW-1185">Reference proteome</keyword>
<dbReference type="SUPFAM" id="SSF46689">
    <property type="entry name" value="Homeodomain-like"/>
    <property type="match status" value="1"/>
</dbReference>
<feature type="domain" description="HTH tetR-type" evidence="5">
    <location>
        <begin position="11"/>
        <end position="71"/>
    </location>
</feature>
<evidence type="ECO:0000256" key="2">
    <source>
        <dbReference type="ARBA" id="ARBA00023125"/>
    </source>
</evidence>
<dbReference type="Gene3D" id="1.10.10.60">
    <property type="entry name" value="Homeodomain-like"/>
    <property type="match status" value="1"/>
</dbReference>
<evidence type="ECO:0000256" key="3">
    <source>
        <dbReference type="ARBA" id="ARBA00023163"/>
    </source>
</evidence>
<reference evidence="7" key="1">
    <citation type="journal article" date="2019" name="Int. J. Syst. Evol. Microbiol.">
        <title>The Global Catalogue of Microorganisms (GCM) 10K type strain sequencing project: providing services to taxonomists for standard genome sequencing and annotation.</title>
        <authorList>
            <consortium name="The Broad Institute Genomics Platform"/>
            <consortium name="The Broad Institute Genome Sequencing Center for Infectious Disease"/>
            <person name="Wu L."/>
            <person name="Ma J."/>
        </authorList>
    </citation>
    <scope>NUCLEOTIDE SEQUENCE [LARGE SCALE GENOMIC DNA]</scope>
    <source>
        <strain evidence="7">TBRC 1276</strain>
    </source>
</reference>
<dbReference type="PRINTS" id="PR00455">
    <property type="entry name" value="HTHTETR"/>
</dbReference>
<dbReference type="InterPro" id="IPR009057">
    <property type="entry name" value="Homeodomain-like_sf"/>
</dbReference>
<keyword evidence="1" id="KW-0805">Transcription regulation</keyword>
<dbReference type="PANTHER" id="PTHR30055">
    <property type="entry name" value="HTH-TYPE TRANSCRIPTIONAL REGULATOR RUTR"/>
    <property type="match status" value="1"/>
</dbReference>
<dbReference type="InterPro" id="IPR001647">
    <property type="entry name" value="HTH_TetR"/>
</dbReference>
<evidence type="ECO:0000259" key="5">
    <source>
        <dbReference type="PROSITE" id="PS50977"/>
    </source>
</evidence>
<dbReference type="Pfam" id="PF00440">
    <property type="entry name" value="TetR_N"/>
    <property type="match status" value="1"/>
</dbReference>
<proteinExistence type="predicted"/>
<dbReference type="InterPro" id="IPR050109">
    <property type="entry name" value="HTH-type_TetR-like_transc_reg"/>
</dbReference>
<evidence type="ECO:0000313" key="7">
    <source>
        <dbReference type="Proteomes" id="UP001595851"/>
    </source>
</evidence>
<keyword evidence="3" id="KW-0804">Transcription</keyword>
<evidence type="ECO:0000256" key="4">
    <source>
        <dbReference type="PROSITE-ProRule" id="PRU00335"/>
    </source>
</evidence>
<dbReference type="RefSeq" id="WP_379528860.1">
    <property type="nucleotide sequence ID" value="NZ_JBHSBI010000007.1"/>
</dbReference>